<protein>
    <submittedName>
        <fullName evidence="1">Uncharacterized protein</fullName>
    </submittedName>
</protein>
<keyword evidence="2" id="KW-1185">Reference proteome</keyword>
<organism evidence="1 2">
    <name type="scientific">Thalassomonas haliotis</name>
    <dbReference type="NCBI Taxonomy" id="485448"/>
    <lineage>
        <taxon>Bacteria</taxon>
        <taxon>Pseudomonadati</taxon>
        <taxon>Pseudomonadota</taxon>
        <taxon>Gammaproteobacteria</taxon>
        <taxon>Alteromonadales</taxon>
        <taxon>Colwelliaceae</taxon>
        <taxon>Thalassomonas</taxon>
    </lineage>
</organism>
<gene>
    <name evidence="1" type="ORF">H3N35_22790</name>
</gene>
<reference evidence="1 2" key="1">
    <citation type="journal article" date="2022" name="Mar. Drugs">
        <title>Bioassay-Guided Fractionation Leads to the Detection of Cholic Acid Generated by the Rare Thalassomonas sp.</title>
        <authorList>
            <person name="Pheiffer F."/>
            <person name="Schneider Y.K."/>
            <person name="Hansen E.H."/>
            <person name="Andersen J.H."/>
            <person name="Isaksson J."/>
            <person name="Busche T."/>
            <person name="R C."/>
            <person name="Kalinowski J."/>
            <person name="Zyl L.V."/>
            <person name="Trindade M."/>
        </authorList>
    </citation>
    <scope>NUCLEOTIDE SEQUENCE [LARGE SCALE GENOMIC DNA]</scope>
    <source>
        <strain evidence="1 2">A5K-61T</strain>
    </source>
</reference>
<evidence type="ECO:0000313" key="2">
    <source>
        <dbReference type="Proteomes" id="UP001215231"/>
    </source>
</evidence>
<dbReference type="EMBL" id="CP059693">
    <property type="protein sequence ID" value="WDE11033.1"/>
    <property type="molecule type" value="Genomic_DNA"/>
</dbReference>
<sequence length="191" mass="21922">MIRPKGKIPSKASDIVELFKKHSITSIVRRLNWNPEEFLKTFSIKRSELFELGYGPIFFELESGDVIGVANVPKWNSIVLWLEDNSSDYFVKKERGDINDILFMDSSDKEFSSGKWSENIGHKATKISLIKLKKHKHSQMLDEVGLILEIEEGIKMLLSQKLCSNSFGHFILTEEDKISSNLANELEFIEL</sequence>
<accession>A0ABY7VDR0</accession>
<proteinExistence type="predicted"/>
<name>A0ABY7VDR0_9GAMM</name>
<evidence type="ECO:0000313" key="1">
    <source>
        <dbReference type="EMBL" id="WDE11033.1"/>
    </source>
</evidence>
<dbReference type="Proteomes" id="UP001215231">
    <property type="component" value="Chromosome"/>
</dbReference>
<dbReference type="RefSeq" id="WP_274051108.1">
    <property type="nucleotide sequence ID" value="NZ_CP059693.1"/>
</dbReference>